<protein>
    <submittedName>
        <fullName evidence="2">Uncharacterized protein</fullName>
    </submittedName>
</protein>
<keyword evidence="3" id="KW-1185">Reference proteome</keyword>
<name>A0A1G8N6V6_9MICC</name>
<reference evidence="2 3" key="1">
    <citation type="submission" date="2016-10" db="EMBL/GenBank/DDBJ databases">
        <authorList>
            <person name="de Groot N.N."/>
        </authorList>
    </citation>
    <scope>NUCLEOTIDE SEQUENCE [LARGE SCALE GENOMIC DNA]</scope>
    <source>
        <strain evidence="2 3">NP_1H</strain>
    </source>
</reference>
<feature type="region of interest" description="Disordered" evidence="1">
    <location>
        <begin position="1"/>
        <end position="38"/>
    </location>
</feature>
<feature type="region of interest" description="Disordered" evidence="1">
    <location>
        <begin position="88"/>
        <end position="110"/>
    </location>
</feature>
<evidence type="ECO:0000313" key="3">
    <source>
        <dbReference type="Proteomes" id="UP000199258"/>
    </source>
</evidence>
<organism evidence="2 3">
    <name type="scientific">Arthrobacter subterraneus</name>
    <dbReference type="NCBI Taxonomy" id="335973"/>
    <lineage>
        <taxon>Bacteria</taxon>
        <taxon>Bacillati</taxon>
        <taxon>Actinomycetota</taxon>
        <taxon>Actinomycetes</taxon>
        <taxon>Micrococcales</taxon>
        <taxon>Micrococcaceae</taxon>
        <taxon>Arthrobacter</taxon>
    </lineage>
</organism>
<proteinExistence type="predicted"/>
<dbReference type="AlphaFoldDB" id="A0A1G8N6V6"/>
<sequence>MSFGNSESTALPSARHRPIARGANPARAALRRGEERTVSGRSVRALVHMLVQRMSEVKGQSAVTVSGVSPVVPSGYWQSAVYWPSTSSTPVASGSSSAGGTCGSSDWNTV</sequence>
<evidence type="ECO:0000313" key="2">
    <source>
        <dbReference type="EMBL" id="SDI75932.1"/>
    </source>
</evidence>
<evidence type="ECO:0000256" key="1">
    <source>
        <dbReference type="SAM" id="MobiDB-lite"/>
    </source>
</evidence>
<gene>
    <name evidence="2" type="ORF">SAMN04488693_12218</name>
</gene>
<dbReference type="Proteomes" id="UP000199258">
    <property type="component" value="Unassembled WGS sequence"/>
</dbReference>
<accession>A0A1G8N6V6</accession>
<feature type="compositionally biased region" description="Polar residues" evidence="1">
    <location>
        <begin position="1"/>
        <end position="11"/>
    </location>
</feature>
<dbReference type="EMBL" id="FNDT01000022">
    <property type="protein sequence ID" value="SDI75932.1"/>
    <property type="molecule type" value="Genomic_DNA"/>
</dbReference>